<dbReference type="Pfam" id="PF00391">
    <property type="entry name" value="PEP-utilizers"/>
    <property type="match status" value="1"/>
</dbReference>
<dbReference type="InterPro" id="IPR002192">
    <property type="entry name" value="PPDK_AMP/ATP-bd"/>
</dbReference>
<evidence type="ECO:0000313" key="4">
    <source>
        <dbReference type="EMBL" id="UNK46119.1"/>
    </source>
</evidence>
<dbReference type="Gene3D" id="3.50.30.10">
    <property type="entry name" value="Phosphohistidine domain"/>
    <property type="match status" value="1"/>
</dbReference>
<dbReference type="InterPro" id="IPR036637">
    <property type="entry name" value="Phosphohistidine_dom_sf"/>
</dbReference>
<dbReference type="InterPro" id="IPR008279">
    <property type="entry name" value="PEP-util_enz_mobile_dom"/>
</dbReference>
<feature type="domain" description="Pyruvate phosphate dikinase AMP/ATP-binding" evidence="3">
    <location>
        <begin position="28"/>
        <end position="338"/>
    </location>
</feature>
<evidence type="ECO:0000256" key="1">
    <source>
        <dbReference type="SAM" id="MobiDB-lite"/>
    </source>
</evidence>
<proteinExistence type="predicted"/>
<dbReference type="InterPro" id="IPR013815">
    <property type="entry name" value="ATP_grasp_subdomain_1"/>
</dbReference>
<accession>A0ABY3W734</accession>
<dbReference type="Gene3D" id="3.30.1490.20">
    <property type="entry name" value="ATP-grasp fold, A domain"/>
    <property type="match status" value="1"/>
</dbReference>
<name>A0ABY3W734_9MICC</name>
<keyword evidence="5" id="KW-1185">Reference proteome</keyword>
<reference evidence="4 5" key="1">
    <citation type="submission" date="2022-03" db="EMBL/GenBank/DDBJ databases">
        <title>Isotopic signatures of nitrous oxide derived from detoxification processes.</title>
        <authorList>
            <person name="Behrendt U."/>
            <person name="Buchen C."/>
            <person name="Well R."/>
            <person name="Ulrich A."/>
            <person name="Rohe L."/>
            <person name="Kolb S."/>
            <person name="Schloter M."/>
            <person name="Horn M.A."/>
            <person name="Augustin J."/>
        </authorList>
    </citation>
    <scope>NUCLEOTIDE SEQUENCE [LARGE SCALE GENOMIC DNA]</scope>
    <source>
        <strain evidence="4 5">S4-C24</strain>
    </source>
</reference>
<protein>
    <submittedName>
        <fullName evidence="4">PEP-utilizing enzyme</fullName>
    </submittedName>
</protein>
<dbReference type="Gene3D" id="3.30.470.20">
    <property type="entry name" value="ATP-grasp fold, B domain"/>
    <property type="match status" value="1"/>
</dbReference>
<dbReference type="Pfam" id="PF01326">
    <property type="entry name" value="PPDK_N"/>
    <property type="match status" value="1"/>
</dbReference>
<feature type="region of interest" description="Disordered" evidence="1">
    <location>
        <begin position="76"/>
        <end position="97"/>
    </location>
</feature>
<sequence>MMDSAEQVAPRPVGIVIDLADVDAGMLPEVGGKAANLGVLLAAGFPIPDGFCVRTAAYRQAAAAAGLGPAVEALQASADRPGAETGQTASNPGEPDLAGFAEQIRTRLEATPIPEDIAEAILAAYTRLGEDTPVAVRSSSTAEDLPEASFAGQLTSYLNVIGPDALLAAVRGCWVSLWTERAVAYRADHGIAQDSVGIAVVVQKMVDAAVSGVLFTANPLTGRRQETVVDAAPGLGEALVSGAVNPDQFRVDAATGEILERRFGDKRIEIRATPGGATRRLQLQDGLQQACLTDEQVQDLYRLGALAEEHFGEPQDLEWAIEPDGEVRVVQSRPITTLYPLPEPYDRDDGARAYLCVSLLQGLTRPMTPMGMASFDMIASSNRAAWTSYGEAVYRFAQVGMRIYLDVTPLVRSKGGRSGILRLMKAADARSVDVLRHLAADPRFSLIRESRSASLKTTFRAFPQLRLLPQVLRAMANPAAAMARAKGSRNEFERMLVLQEPASSARRLDFVERVLGKDVTSVLVRELPPPAAGYIWLGLARLALGRLAQTGDLQTVLRGLPHNVTTQMDLDLWRTASVIREDAQSVRTLTEEDPQLLARRYREGALPAVCQNELRAFLATYGHRSVAEIDLGIPRWSEDPAHIINVLANYLKLTDPELAPDRLFKRAAETAEAKAAELAARARGRSRLRGRIVAHSLRRARATAGMRESPKFRLIATLAALRQQLQLVGKELADAGRITAPDDIFFLDFTEARVGLRGADLRGPIAERRRNYQREMRRRHIPRLLLSDGTDVEAAMAAQTRAVSPADGQLSPGTLVGAPASAGTVTGKARVILDPVSARLEPGEILVAPSTDPGWTPLFMTAGALVMEMGGPISHGAVVAREYGIPAVVGVPDATTRIRTGDTLSVDGAAGTIVVEA</sequence>
<gene>
    <name evidence="4" type="ORF">MNQ99_01715</name>
</gene>
<dbReference type="EMBL" id="CP093326">
    <property type="protein sequence ID" value="UNK46119.1"/>
    <property type="molecule type" value="Genomic_DNA"/>
</dbReference>
<dbReference type="PANTHER" id="PTHR43615">
    <property type="entry name" value="PHOSPHOENOLPYRUVATE SYNTHASE-RELATED"/>
    <property type="match status" value="1"/>
</dbReference>
<feature type="domain" description="PEP-utilising enzyme mobile" evidence="2">
    <location>
        <begin position="841"/>
        <end position="911"/>
    </location>
</feature>
<dbReference type="SUPFAM" id="SSF56059">
    <property type="entry name" value="Glutathione synthetase ATP-binding domain-like"/>
    <property type="match status" value="1"/>
</dbReference>
<evidence type="ECO:0000259" key="3">
    <source>
        <dbReference type="Pfam" id="PF01326"/>
    </source>
</evidence>
<dbReference type="InterPro" id="IPR051549">
    <property type="entry name" value="PEP_Utilizing_Enz"/>
</dbReference>
<dbReference type="Proteomes" id="UP000829069">
    <property type="component" value="Chromosome"/>
</dbReference>
<organism evidence="4 5">
    <name type="scientific">Arthrobacter sulfonylureivorans</name>
    <dbReference type="NCBI Taxonomy" id="2486855"/>
    <lineage>
        <taxon>Bacteria</taxon>
        <taxon>Bacillati</taxon>
        <taxon>Actinomycetota</taxon>
        <taxon>Actinomycetes</taxon>
        <taxon>Micrococcales</taxon>
        <taxon>Micrococcaceae</taxon>
        <taxon>Arthrobacter</taxon>
    </lineage>
</organism>
<dbReference type="SUPFAM" id="SSF52009">
    <property type="entry name" value="Phosphohistidine domain"/>
    <property type="match status" value="1"/>
</dbReference>
<evidence type="ECO:0000313" key="5">
    <source>
        <dbReference type="Proteomes" id="UP000829069"/>
    </source>
</evidence>
<dbReference type="PANTHER" id="PTHR43615:SF1">
    <property type="entry name" value="PPDK_N DOMAIN-CONTAINING PROTEIN"/>
    <property type="match status" value="1"/>
</dbReference>
<evidence type="ECO:0000259" key="2">
    <source>
        <dbReference type="Pfam" id="PF00391"/>
    </source>
</evidence>